<feature type="non-terminal residue" evidence="2">
    <location>
        <position position="46"/>
    </location>
</feature>
<feature type="compositionally biased region" description="Basic and acidic residues" evidence="1">
    <location>
        <begin position="30"/>
        <end position="46"/>
    </location>
</feature>
<evidence type="ECO:0000256" key="1">
    <source>
        <dbReference type="SAM" id="MobiDB-lite"/>
    </source>
</evidence>
<dbReference type="EMBL" id="CADCWL010000155">
    <property type="protein sequence ID" value="CAA9573146.1"/>
    <property type="molecule type" value="Genomic_DNA"/>
</dbReference>
<organism evidence="2">
    <name type="scientific">uncultured Thermomicrobiales bacterium</name>
    <dbReference type="NCBI Taxonomy" id="1645740"/>
    <lineage>
        <taxon>Bacteria</taxon>
        <taxon>Pseudomonadati</taxon>
        <taxon>Thermomicrobiota</taxon>
        <taxon>Thermomicrobia</taxon>
        <taxon>Thermomicrobiales</taxon>
        <taxon>environmental samples</taxon>
    </lineage>
</organism>
<protein>
    <submittedName>
        <fullName evidence="2">Uncharacterized protein</fullName>
    </submittedName>
</protein>
<feature type="region of interest" description="Disordered" evidence="1">
    <location>
        <begin position="1"/>
        <end position="46"/>
    </location>
</feature>
<feature type="non-terminal residue" evidence="2">
    <location>
        <position position="1"/>
    </location>
</feature>
<dbReference type="AlphaFoldDB" id="A0A6J4VEE5"/>
<name>A0A6J4VEE5_9BACT</name>
<sequence length="46" mass="5453">CSPAREHPVRARGRAILRRGPRRRSWPLTDRGDRRPNRLHESEEPV</sequence>
<reference evidence="2" key="1">
    <citation type="submission" date="2020-02" db="EMBL/GenBank/DDBJ databases">
        <authorList>
            <person name="Meier V. D."/>
        </authorList>
    </citation>
    <scope>NUCLEOTIDE SEQUENCE</scope>
    <source>
        <strain evidence="2">AVDCRST_MAG19</strain>
    </source>
</reference>
<gene>
    <name evidence="2" type="ORF">AVDCRST_MAG19-3013</name>
</gene>
<accession>A0A6J4VEE5</accession>
<feature type="compositionally biased region" description="Basic residues" evidence="1">
    <location>
        <begin position="10"/>
        <end position="25"/>
    </location>
</feature>
<evidence type="ECO:0000313" key="2">
    <source>
        <dbReference type="EMBL" id="CAA9573146.1"/>
    </source>
</evidence>
<proteinExistence type="predicted"/>